<name>A0A3S5FD63_9PLAT</name>
<protein>
    <submittedName>
        <fullName evidence="1">Uncharacterized protein</fullName>
    </submittedName>
</protein>
<dbReference type="AlphaFoldDB" id="A0A3S5FD63"/>
<reference evidence="1" key="1">
    <citation type="submission" date="2018-11" db="EMBL/GenBank/DDBJ databases">
        <authorList>
            <consortium name="Pathogen Informatics"/>
        </authorList>
    </citation>
    <scope>NUCLEOTIDE SEQUENCE</scope>
</reference>
<gene>
    <name evidence="1" type="ORF">PXEA_LOCUS10325</name>
</gene>
<proteinExistence type="predicted"/>
<accession>A0A3S5FD63</accession>
<dbReference type="EMBL" id="CAAALY010030240">
    <property type="protein sequence ID" value="VEL16885.1"/>
    <property type="molecule type" value="Genomic_DNA"/>
</dbReference>
<comment type="caution">
    <text evidence="1">The sequence shown here is derived from an EMBL/GenBank/DDBJ whole genome shotgun (WGS) entry which is preliminary data.</text>
</comment>
<dbReference type="Proteomes" id="UP000784294">
    <property type="component" value="Unassembled WGS sequence"/>
</dbReference>
<sequence length="132" mass="14386">MYFSHRLPDNRATSSDESNIPIASTRNQIYLNIRGSSKPGFSTFLWIGLFVRLSVFQSVDLFVADFSVCRSVVWLLSQIVNFAVSLSSCPSIGVSVCLSVGLSVCASIRLSVSLSVGCRFVGLLLSRLLQAM</sequence>
<keyword evidence="2" id="KW-1185">Reference proteome</keyword>
<organism evidence="1 2">
    <name type="scientific">Protopolystoma xenopodis</name>
    <dbReference type="NCBI Taxonomy" id="117903"/>
    <lineage>
        <taxon>Eukaryota</taxon>
        <taxon>Metazoa</taxon>
        <taxon>Spiralia</taxon>
        <taxon>Lophotrochozoa</taxon>
        <taxon>Platyhelminthes</taxon>
        <taxon>Monogenea</taxon>
        <taxon>Polyopisthocotylea</taxon>
        <taxon>Polystomatidea</taxon>
        <taxon>Polystomatidae</taxon>
        <taxon>Protopolystoma</taxon>
    </lineage>
</organism>
<evidence type="ECO:0000313" key="1">
    <source>
        <dbReference type="EMBL" id="VEL16885.1"/>
    </source>
</evidence>
<evidence type="ECO:0000313" key="2">
    <source>
        <dbReference type="Proteomes" id="UP000784294"/>
    </source>
</evidence>